<dbReference type="EnsemblMetazoa" id="CLYHEMT019734.1">
    <property type="protein sequence ID" value="CLYHEMP019734.1"/>
    <property type="gene ID" value="CLYHEMG019734"/>
</dbReference>
<proteinExistence type="predicted"/>
<organism evidence="1 2">
    <name type="scientific">Clytia hemisphaerica</name>
    <dbReference type="NCBI Taxonomy" id="252671"/>
    <lineage>
        <taxon>Eukaryota</taxon>
        <taxon>Metazoa</taxon>
        <taxon>Cnidaria</taxon>
        <taxon>Hydrozoa</taxon>
        <taxon>Hydroidolina</taxon>
        <taxon>Leptothecata</taxon>
        <taxon>Obeliida</taxon>
        <taxon>Clytiidae</taxon>
        <taxon>Clytia</taxon>
    </lineage>
</organism>
<sequence>PQQVQYAMNKGYKNIQVICDDTDVFVLLVYYHHVNKWKNDVLLTSLDESNKPISIKLTAEKHESFASSLPAMHVLSGCDTVPMMCGIGKIGALNVIKKNPNLLPSLGDLRAPISDVINEAKSFVARCYGSKDCQNMSDLRLKLWKKKADSCKSTT</sequence>
<name>A0A7M6DPA6_9CNID</name>
<evidence type="ECO:0000313" key="1">
    <source>
        <dbReference type="EnsemblMetazoa" id="CLYHEMP019734.1"/>
    </source>
</evidence>
<keyword evidence="2" id="KW-1185">Reference proteome</keyword>
<dbReference type="AlphaFoldDB" id="A0A7M6DPA6"/>
<accession>A0A7M6DPA6</accession>
<dbReference type="Proteomes" id="UP000594262">
    <property type="component" value="Unplaced"/>
</dbReference>
<dbReference type="OrthoDB" id="5949098at2759"/>
<protein>
    <submittedName>
        <fullName evidence="1">Uncharacterized protein</fullName>
    </submittedName>
</protein>
<evidence type="ECO:0000313" key="2">
    <source>
        <dbReference type="Proteomes" id="UP000594262"/>
    </source>
</evidence>
<reference evidence="1" key="1">
    <citation type="submission" date="2021-01" db="UniProtKB">
        <authorList>
            <consortium name="EnsemblMetazoa"/>
        </authorList>
    </citation>
    <scope>IDENTIFICATION</scope>
</reference>